<name>A0A5C1AAJ8_9BACT</name>
<keyword evidence="11" id="KW-1185">Reference proteome</keyword>
<evidence type="ECO:0000256" key="1">
    <source>
        <dbReference type="ARBA" id="ARBA00004651"/>
    </source>
</evidence>
<dbReference type="PANTHER" id="PTHR33908:SF11">
    <property type="entry name" value="MEMBRANE PROTEIN"/>
    <property type="match status" value="1"/>
</dbReference>
<evidence type="ECO:0000313" key="10">
    <source>
        <dbReference type="EMBL" id="QEL15247.1"/>
    </source>
</evidence>
<evidence type="ECO:0000259" key="9">
    <source>
        <dbReference type="Pfam" id="PF13231"/>
    </source>
</evidence>
<feature type="transmembrane region" description="Helical" evidence="8">
    <location>
        <begin position="119"/>
        <end position="138"/>
    </location>
</feature>
<gene>
    <name evidence="10" type="ORF">PX52LOC_02162</name>
</gene>
<dbReference type="Pfam" id="PF13231">
    <property type="entry name" value="PMT_2"/>
    <property type="match status" value="1"/>
</dbReference>
<feature type="transmembrane region" description="Helical" evidence="8">
    <location>
        <begin position="211"/>
        <end position="229"/>
    </location>
</feature>
<evidence type="ECO:0000256" key="5">
    <source>
        <dbReference type="ARBA" id="ARBA00022692"/>
    </source>
</evidence>
<dbReference type="KEGG" id="lrs:PX52LOC_02162"/>
<dbReference type="GO" id="GO:0016763">
    <property type="term" value="F:pentosyltransferase activity"/>
    <property type="evidence" value="ECO:0007669"/>
    <property type="project" value="TreeGrafter"/>
</dbReference>
<protein>
    <submittedName>
        <fullName evidence="10">GT83 family glycosyltransferase</fullName>
    </submittedName>
</protein>
<dbReference type="Proteomes" id="UP000324974">
    <property type="component" value="Chromosome"/>
</dbReference>
<feature type="transmembrane region" description="Helical" evidence="8">
    <location>
        <begin position="20"/>
        <end position="43"/>
    </location>
</feature>
<comment type="subcellular location">
    <subcellularLocation>
        <location evidence="1">Cell membrane</location>
        <topology evidence="1">Multi-pass membrane protein</topology>
    </subcellularLocation>
</comment>
<keyword evidence="5 8" id="KW-0812">Transmembrane</keyword>
<dbReference type="GO" id="GO:0009103">
    <property type="term" value="P:lipopolysaccharide biosynthetic process"/>
    <property type="evidence" value="ECO:0007669"/>
    <property type="project" value="UniProtKB-ARBA"/>
</dbReference>
<keyword evidence="3" id="KW-0328">Glycosyltransferase</keyword>
<evidence type="ECO:0000256" key="3">
    <source>
        <dbReference type="ARBA" id="ARBA00022676"/>
    </source>
</evidence>
<reference evidence="11" key="1">
    <citation type="submission" date="2019-08" db="EMBL/GenBank/DDBJ databases">
        <title>Limnoglobus roseus gen. nov., sp. nov., a novel freshwater planctomycete with a giant genome from the family Gemmataceae.</title>
        <authorList>
            <person name="Kulichevskaya I.S."/>
            <person name="Naumoff D.G."/>
            <person name="Miroshnikov K."/>
            <person name="Ivanova A."/>
            <person name="Philippov D.A."/>
            <person name="Hakobyan A."/>
            <person name="Rijpstra I.C."/>
            <person name="Sinninghe Damste J.S."/>
            <person name="Liesack W."/>
            <person name="Dedysh S.N."/>
        </authorList>
    </citation>
    <scope>NUCLEOTIDE SEQUENCE [LARGE SCALE GENOMIC DNA]</scope>
    <source>
        <strain evidence="11">PX52</strain>
    </source>
</reference>
<evidence type="ECO:0000256" key="7">
    <source>
        <dbReference type="ARBA" id="ARBA00023136"/>
    </source>
</evidence>
<feature type="transmembrane region" description="Helical" evidence="8">
    <location>
        <begin position="323"/>
        <end position="341"/>
    </location>
</feature>
<proteinExistence type="predicted"/>
<evidence type="ECO:0000256" key="8">
    <source>
        <dbReference type="SAM" id="Phobius"/>
    </source>
</evidence>
<dbReference type="InterPro" id="IPR050297">
    <property type="entry name" value="LipidA_mod_glycosyltrf_83"/>
</dbReference>
<feature type="domain" description="Glycosyltransferase RgtA/B/C/D-like" evidence="9">
    <location>
        <begin position="69"/>
        <end position="229"/>
    </location>
</feature>
<dbReference type="EMBL" id="CP042425">
    <property type="protein sequence ID" value="QEL15247.1"/>
    <property type="molecule type" value="Genomic_DNA"/>
</dbReference>
<feature type="transmembrane region" description="Helical" evidence="8">
    <location>
        <begin position="298"/>
        <end position="317"/>
    </location>
</feature>
<feature type="transmembrane region" description="Helical" evidence="8">
    <location>
        <begin position="174"/>
        <end position="199"/>
    </location>
</feature>
<dbReference type="RefSeq" id="WP_149110075.1">
    <property type="nucleotide sequence ID" value="NZ_CP042425.1"/>
</dbReference>
<accession>A0A5C1AAJ8</accession>
<evidence type="ECO:0000256" key="6">
    <source>
        <dbReference type="ARBA" id="ARBA00022989"/>
    </source>
</evidence>
<keyword evidence="7 8" id="KW-0472">Membrane</keyword>
<feature type="transmembrane region" description="Helical" evidence="8">
    <location>
        <begin position="267"/>
        <end position="286"/>
    </location>
</feature>
<keyword evidence="2" id="KW-1003">Cell membrane</keyword>
<dbReference type="AlphaFoldDB" id="A0A5C1AAJ8"/>
<dbReference type="OrthoDB" id="9811222at2"/>
<evidence type="ECO:0000313" key="11">
    <source>
        <dbReference type="Proteomes" id="UP000324974"/>
    </source>
</evidence>
<evidence type="ECO:0000256" key="4">
    <source>
        <dbReference type="ARBA" id="ARBA00022679"/>
    </source>
</evidence>
<keyword evidence="4 10" id="KW-0808">Transferase</keyword>
<organism evidence="10 11">
    <name type="scientific">Limnoglobus roseus</name>
    <dbReference type="NCBI Taxonomy" id="2598579"/>
    <lineage>
        <taxon>Bacteria</taxon>
        <taxon>Pseudomonadati</taxon>
        <taxon>Planctomycetota</taxon>
        <taxon>Planctomycetia</taxon>
        <taxon>Gemmatales</taxon>
        <taxon>Gemmataceae</taxon>
        <taxon>Limnoglobus</taxon>
    </lineage>
</organism>
<sequence length="542" mass="61010">MNSALAEPLKTALVLPRLRLSWSAAVYLLILAAAVLNTLYLFVSPLDLSPDEAHYWDWSRHLAWSYYSKGPFVAWLIRGSCELFGNTVFAVRLPAVLCSTLMLVALDRLARRTLGSAKLSFWLVAVVLTLPPISAGAVLTTIDAPFLCCWSWALVFVHRAIFENDDRSWTRAGIVLAVGTLTKYTMLAFPVLIGLFLIVDHSRRPTLFGCGFRRMTFLGCLGLIPILVWNATHDWLGLWHLFGQAGLATGPKIGFKWYGLLDYLGGQFAFLVGYWFCVWLAAAWTFRPGREANPHFAFLWWLSVPLVLMMLPFSLRVKVQPNWPATAYLPGIVLAVAWLRRQFEGESKIYRRLVIACLALGILASLTLTIVARFPRLALPLFAKLAAEPTDDQLAPVRNLDPTARLRGWRYLAGEVDKLRDLVRSEDGQESLTGAMVWTLPGELGFYCEGNPQVYTFGVALSDRFSQYDVWRPNPVADAQAFCGRTFVYVGEKMPDMNAVFERCDGPYRVEYRENGVTVGGWKLWIARGYRGFPTSHKLSQY</sequence>
<feature type="transmembrane region" description="Helical" evidence="8">
    <location>
        <begin position="353"/>
        <end position="374"/>
    </location>
</feature>
<dbReference type="PANTHER" id="PTHR33908">
    <property type="entry name" value="MANNOSYLTRANSFERASE YKCB-RELATED"/>
    <property type="match status" value="1"/>
</dbReference>
<keyword evidence="6 8" id="KW-1133">Transmembrane helix</keyword>
<feature type="transmembrane region" description="Helical" evidence="8">
    <location>
        <begin position="89"/>
        <end position="107"/>
    </location>
</feature>
<evidence type="ECO:0000256" key="2">
    <source>
        <dbReference type="ARBA" id="ARBA00022475"/>
    </source>
</evidence>
<dbReference type="GO" id="GO:0005886">
    <property type="term" value="C:plasma membrane"/>
    <property type="evidence" value="ECO:0007669"/>
    <property type="project" value="UniProtKB-SubCell"/>
</dbReference>
<dbReference type="InterPro" id="IPR038731">
    <property type="entry name" value="RgtA/B/C-like"/>
</dbReference>